<dbReference type="OrthoDB" id="1903764at2"/>
<comment type="caution">
    <text evidence="1">The sequence shown here is derived from an EMBL/GenBank/DDBJ whole genome shotgun (WGS) entry which is preliminary data.</text>
</comment>
<dbReference type="InterPro" id="IPR023393">
    <property type="entry name" value="START-like_dom_sf"/>
</dbReference>
<dbReference type="Pfam" id="PF10604">
    <property type="entry name" value="Polyketide_cyc2"/>
    <property type="match status" value="1"/>
</dbReference>
<dbReference type="Proteomes" id="UP000284416">
    <property type="component" value="Unassembled WGS sequence"/>
</dbReference>
<accession>A0A417YTD6</accession>
<dbReference type="RefSeq" id="WP_118921028.1">
    <property type="nucleotide sequence ID" value="NZ_QWEG01000007.1"/>
</dbReference>
<gene>
    <name evidence="1" type="ORF">D1B31_11970</name>
</gene>
<keyword evidence="2" id="KW-1185">Reference proteome</keyword>
<dbReference type="EMBL" id="QWEG01000007">
    <property type="protein sequence ID" value="RHW40266.1"/>
    <property type="molecule type" value="Genomic_DNA"/>
</dbReference>
<reference evidence="1 2" key="1">
    <citation type="journal article" date="2017" name="Int. J. Syst. Evol. Microbiol.">
        <title>Bacillus notoginsengisoli sp. nov., a novel bacterium isolated from the rhizosphere of Panax notoginseng.</title>
        <authorList>
            <person name="Zhang M.Y."/>
            <person name="Cheng J."/>
            <person name="Cai Y."/>
            <person name="Zhang T.Y."/>
            <person name="Wu Y.Y."/>
            <person name="Manikprabhu D."/>
            <person name="Li W.J."/>
            <person name="Zhang Y.X."/>
        </authorList>
    </citation>
    <scope>NUCLEOTIDE SEQUENCE [LARGE SCALE GENOMIC DNA]</scope>
    <source>
        <strain evidence="1 2">JCM 30743</strain>
    </source>
</reference>
<dbReference type="AlphaFoldDB" id="A0A417YTD6"/>
<evidence type="ECO:0000313" key="1">
    <source>
        <dbReference type="EMBL" id="RHW40266.1"/>
    </source>
</evidence>
<protein>
    <submittedName>
        <fullName evidence="1">DUF3284 domain-containing protein</fullName>
    </submittedName>
</protein>
<dbReference type="Gene3D" id="3.30.530.20">
    <property type="match status" value="1"/>
</dbReference>
<dbReference type="InterPro" id="IPR019587">
    <property type="entry name" value="Polyketide_cyclase/dehydratase"/>
</dbReference>
<dbReference type="SUPFAM" id="SSF55961">
    <property type="entry name" value="Bet v1-like"/>
    <property type="match status" value="1"/>
</dbReference>
<sequence>MVDFQSSVLIEQPVEVVFEYVASMENMPEIMPNVVKIDKGGLEKLKSGDKVVETRMIRGRETETEIEITAFEENKLFAYKSEMNGLQSVYRYLFEETAEGATKVTFEMAIKTSGFVMGLTKRFLVNMLKREDGNQMVYLKDMLEGKSTS</sequence>
<evidence type="ECO:0000313" key="2">
    <source>
        <dbReference type="Proteomes" id="UP000284416"/>
    </source>
</evidence>
<organism evidence="1 2">
    <name type="scientific">Neobacillus notoginsengisoli</name>
    <dbReference type="NCBI Taxonomy" id="1578198"/>
    <lineage>
        <taxon>Bacteria</taxon>
        <taxon>Bacillati</taxon>
        <taxon>Bacillota</taxon>
        <taxon>Bacilli</taxon>
        <taxon>Bacillales</taxon>
        <taxon>Bacillaceae</taxon>
        <taxon>Neobacillus</taxon>
    </lineage>
</organism>
<proteinExistence type="predicted"/>
<name>A0A417YTD6_9BACI</name>